<dbReference type="EMBL" id="QXGD01008880">
    <property type="protein sequence ID" value="KAE9158627.1"/>
    <property type="molecule type" value="Genomic_DNA"/>
</dbReference>
<evidence type="ECO:0000313" key="10">
    <source>
        <dbReference type="Proteomes" id="UP000460718"/>
    </source>
</evidence>
<evidence type="ECO:0000313" key="7">
    <source>
        <dbReference type="Proteomes" id="UP000440367"/>
    </source>
</evidence>
<reference evidence="6 7" key="1">
    <citation type="submission" date="2018-08" db="EMBL/GenBank/DDBJ databases">
        <title>Genomic investigation of the strawberry pathogen Phytophthora fragariae indicates pathogenicity is determined by transcriptional variation in three key races.</title>
        <authorList>
            <person name="Adams T.M."/>
            <person name="Armitage A.D."/>
            <person name="Sobczyk M.K."/>
            <person name="Bates H.J."/>
            <person name="Dunwell J.M."/>
            <person name="Nellist C.F."/>
            <person name="Harrison R.J."/>
        </authorList>
    </citation>
    <scope>NUCLEOTIDE SEQUENCE [LARGE SCALE GENOMIC DNA]</scope>
    <source>
        <strain evidence="5 6">A4</strain>
        <strain evidence="4 7">BC-1</strain>
        <strain evidence="3 8">NOV-5</strain>
        <strain evidence="2 9">NOV-71</strain>
        <strain evidence="1 10">SCRP245</strain>
    </source>
</reference>
<dbReference type="EMBL" id="QXFW01011054">
    <property type="protein sequence ID" value="KAE8952252.1"/>
    <property type="molecule type" value="Genomic_DNA"/>
</dbReference>
<dbReference type="Proteomes" id="UP000437068">
    <property type="component" value="Unassembled WGS sequence"/>
</dbReference>
<dbReference type="EMBL" id="QXFZ01010192">
    <property type="protein sequence ID" value="KAE9054030.1"/>
    <property type="molecule type" value="Genomic_DNA"/>
</dbReference>
<evidence type="ECO:0000313" key="6">
    <source>
        <dbReference type="Proteomes" id="UP000437068"/>
    </source>
</evidence>
<protein>
    <submittedName>
        <fullName evidence="3">Uncharacterized protein</fullName>
    </submittedName>
</protein>
<evidence type="ECO:0000313" key="8">
    <source>
        <dbReference type="Proteomes" id="UP000440732"/>
    </source>
</evidence>
<accession>A0A6A3PUH8</accession>
<evidence type="ECO:0000313" key="3">
    <source>
        <dbReference type="EMBL" id="KAE9059488.1"/>
    </source>
</evidence>
<evidence type="ECO:0000313" key="4">
    <source>
        <dbReference type="EMBL" id="KAE9158627.1"/>
    </source>
</evidence>
<comment type="caution">
    <text evidence="3">The sequence shown here is derived from an EMBL/GenBank/DDBJ whole genome shotgun (WGS) entry which is preliminary data.</text>
</comment>
<evidence type="ECO:0000313" key="2">
    <source>
        <dbReference type="EMBL" id="KAE9054030.1"/>
    </source>
</evidence>
<evidence type="ECO:0000313" key="5">
    <source>
        <dbReference type="EMBL" id="KAE9262470.1"/>
    </source>
</evidence>
<dbReference type="AlphaFoldDB" id="A0A6A3PUH8"/>
<name>A0A6A3PUH8_9STRA</name>
<dbReference type="Proteomes" id="UP000441208">
    <property type="component" value="Unassembled WGS sequence"/>
</dbReference>
<dbReference type="EMBL" id="QXGA01007754">
    <property type="protein sequence ID" value="KAE9059488.1"/>
    <property type="molecule type" value="Genomic_DNA"/>
</dbReference>
<evidence type="ECO:0000313" key="9">
    <source>
        <dbReference type="Proteomes" id="UP000441208"/>
    </source>
</evidence>
<evidence type="ECO:0000313" key="1">
    <source>
        <dbReference type="EMBL" id="KAE8952252.1"/>
    </source>
</evidence>
<organism evidence="3 8">
    <name type="scientific">Phytophthora fragariae</name>
    <dbReference type="NCBI Taxonomy" id="53985"/>
    <lineage>
        <taxon>Eukaryota</taxon>
        <taxon>Sar</taxon>
        <taxon>Stramenopiles</taxon>
        <taxon>Oomycota</taxon>
        <taxon>Peronosporomycetes</taxon>
        <taxon>Peronosporales</taxon>
        <taxon>Peronosporaceae</taxon>
        <taxon>Phytophthora</taxon>
    </lineage>
</organism>
<proteinExistence type="predicted"/>
<sequence length="63" mass="6883">MHRPALCAILYVKVTGAPMQRLSLLATTRSRSELAVFASLNNARTVPTGMSRLVVNLFCCTKC</sequence>
<dbReference type="Proteomes" id="UP000460718">
    <property type="component" value="Unassembled WGS sequence"/>
</dbReference>
<dbReference type="EMBL" id="QXGE01008054">
    <property type="protein sequence ID" value="KAE9262470.1"/>
    <property type="molecule type" value="Genomic_DNA"/>
</dbReference>
<gene>
    <name evidence="5" type="ORF">PF001_g32044</name>
    <name evidence="4" type="ORF">PF002_g33057</name>
    <name evidence="3" type="ORF">PF006_g31869</name>
    <name evidence="2" type="ORF">PF007_g32758</name>
    <name evidence="1" type="ORF">PF011_g32752</name>
</gene>
<dbReference type="Proteomes" id="UP000440732">
    <property type="component" value="Unassembled WGS sequence"/>
</dbReference>
<dbReference type="Proteomes" id="UP000440367">
    <property type="component" value="Unassembled WGS sequence"/>
</dbReference>